<dbReference type="NCBIfam" id="NF000996">
    <property type="entry name" value="PRK00105.1"/>
    <property type="match status" value="1"/>
</dbReference>
<evidence type="ECO:0000313" key="12">
    <source>
        <dbReference type="Proteomes" id="UP000266313"/>
    </source>
</evidence>
<feature type="active site" description="Proton acceptor" evidence="10">
    <location>
        <position position="308"/>
    </location>
</feature>
<keyword evidence="12" id="KW-1185">Reference proteome</keyword>
<protein>
    <recommendedName>
        <fullName evidence="4 10">Nicotinate-nucleotide--dimethylbenzimidazole phosphoribosyltransferase</fullName>
        <shortName evidence="10">NN:DBI PRT</shortName>
        <ecNumber evidence="3 10">2.4.2.21</ecNumber>
    </recommendedName>
    <alternativeName>
        <fullName evidence="8 10">N(1)-alpha-phosphoribosyltransferase</fullName>
    </alternativeName>
</protein>
<dbReference type="FunFam" id="3.40.50.10210:FF:000001">
    <property type="entry name" value="Nicotinate-nucleotide--dimethylbenzimidazole phosphoribosyltransferase"/>
    <property type="match status" value="1"/>
</dbReference>
<proteinExistence type="inferred from homology"/>
<organism evidence="11 12">
    <name type="scientific">Methylocaldum marinum</name>
    <dbReference type="NCBI Taxonomy" id="1432792"/>
    <lineage>
        <taxon>Bacteria</taxon>
        <taxon>Pseudomonadati</taxon>
        <taxon>Pseudomonadota</taxon>
        <taxon>Gammaproteobacteria</taxon>
        <taxon>Methylococcales</taxon>
        <taxon>Methylococcaceae</taxon>
        <taxon>Methylocaldum</taxon>
    </lineage>
</organism>
<dbReference type="NCBIfam" id="TIGR03160">
    <property type="entry name" value="cobT_DBIPRT"/>
    <property type="match status" value="1"/>
</dbReference>
<evidence type="ECO:0000256" key="6">
    <source>
        <dbReference type="ARBA" id="ARBA00022676"/>
    </source>
</evidence>
<dbReference type="EMBL" id="AP017928">
    <property type="protein sequence ID" value="BBA33585.1"/>
    <property type="molecule type" value="Genomic_DNA"/>
</dbReference>
<dbReference type="InterPro" id="IPR003200">
    <property type="entry name" value="Nict_dMeBzImd_PRibTrfase"/>
</dbReference>
<evidence type="ECO:0000256" key="9">
    <source>
        <dbReference type="ARBA" id="ARBA00047340"/>
    </source>
</evidence>
<comment type="pathway">
    <text evidence="1 10">Nucleoside biosynthesis; alpha-ribazole biosynthesis; alpha-ribazole from 5,6-dimethylbenzimidazole: step 1/2.</text>
</comment>
<comment type="catalytic activity">
    <reaction evidence="9 10">
        <text>5,6-dimethylbenzimidazole + nicotinate beta-D-ribonucleotide = alpha-ribazole 5'-phosphate + nicotinate + H(+)</text>
        <dbReference type="Rhea" id="RHEA:11196"/>
        <dbReference type="ChEBI" id="CHEBI:15378"/>
        <dbReference type="ChEBI" id="CHEBI:15890"/>
        <dbReference type="ChEBI" id="CHEBI:32544"/>
        <dbReference type="ChEBI" id="CHEBI:57502"/>
        <dbReference type="ChEBI" id="CHEBI:57918"/>
        <dbReference type="EC" id="2.4.2.21"/>
    </reaction>
</comment>
<reference evidence="11 12" key="1">
    <citation type="submission" date="2016-12" db="EMBL/GenBank/DDBJ databases">
        <title>Genome sequencing of Methylocaldum marinum.</title>
        <authorList>
            <person name="Takeuchi M."/>
            <person name="Kamagata Y."/>
            <person name="Hiraoka S."/>
            <person name="Oshima K."/>
            <person name="Hattori M."/>
            <person name="Iwasaki W."/>
        </authorList>
    </citation>
    <scope>NUCLEOTIDE SEQUENCE [LARGE SCALE GENOMIC DNA]</scope>
    <source>
        <strain evidence="11 12">S8</strain>
    </source>
</reference>
<evidence type="ECO:0000256" key="3">
    <source>
        <dbReference type="ARBA" id="ARBA00011991"/>
    </source>
</evidence>
<evidence type="ECO:0000256" key="1">
    <source>
        <dbReference type="ARBA" id="ARBA00005049"/>
    </source>
</evidence>
<dbReference type="Gene3D" id="1.10.1610.10">
    <property type="match status" value="1"/>
</dbReference>
<keyword evidence="5 10" id="KW-0169">Cobalamin biosynthesis</keyword>
<keyword evidence="7 10" id="KW-0808">Transferase</keyword>
<dbReference type="UniPathway" id="UPA00061">
    <property type="reaction ID" value="UER00516"/>
</dbReference>
<dbReference type="CDD" id="cd02439">
    <property type="entry name" value="DMB-PRT_CobT"/>
    <property type="match status" value="1"/>
</dbReference>
<dbReference type="InterPro" id="IPR017846">
    <property type="entry name" value="Nict_dMeBzImd_PRibTrfase_bact"/>
</dbReference>
<evidence type="ECO:0000256" key="5">
    <source>
        <dbReference type="ARBA" id="ARBA00022573"/>
    </source>
</evidence>
<dbReference type="Gene3D" id="3.40.50.10210">
    <property type="match status" value="1"/>
</dbReference>
<dbReference type="EC" id="2.4.2.21" evidence="3 10"/>
<dbReference type="PANTHER" id="PTHR43463:SF1">
    <property type="entry name" value="NICOTINATE-NUCLEOTIDE--DIMETHYLBENZIMIDAZOLE PHOSPHORIBOSYLTRANSFERASE"/>
    <property type="match status" value="1"/>
</dbReference>
<dbReference type="Proteomes" id="UP000266313">
    <property type="component" value="Chromosome"/>
</dbReference>
<name>A0A250KPI9_9GAMM</name>
<evidence type="ECO:0000256" key="10">
    <source>
        <dbReference type="HAMAP-Rule" id="MF_00230"/>
    </source>
</evidence>
<evidence type="ECO:0000313" key="11">
    <source>
        <dbReference type="EMBL" id="BBA33585.1"/>
    </source>
</evidence>
<dbReference type="AlphaFoldDB" id="A0A250KPI9"/>
<evidence type="ECO:0000256" key="7">
    <source>
        <dbReference type="ARBA" id="ARBA00022679"/>
    </source>
</evidence>
<evidence type="ECO:0000256" key="2">
    <source>
        <dbReference type="ARBA" id="ARBA00007110"/>
    </source>
</evidence>
<dbReference type="GO" id="GO:0008939">
    <property type="term" value="F:nicotinate-nucleotide-dimethylbenzimidazole phosphoribosyltransferase activity"/>
    <property type="evidence" value="ECO:0007669"/>
    <property type="project" value="UniProtKB-UniRule"/>
</dbReference>
<dbReference type="InterPro" id="IPR036087">
    <property type="entry name" value="Nict_dMeBzImd_PRibTrfase_sf"/>
</dbReference>
<dbReference type="Pfam" id="PF02277">
    <property type="entry name" value="DBI_PRT"/>
    <property type="match status" value="1"/>
</dbReference>
<gene>
    <name evidence="10" type="primary">cobT</name>
    <name evidence="11" type="ORF">sS8_1627</name>
</gene>
<dbReference type="InterPro" id="IPR023195">
    <property type="entry name" value="Nict_dMeBzImd_PRibTrfase_N"/>
</dbReference>
<accession>A0A250KPI9</accession>
<dbReference type="HAMAP" id="MF_00230">
    <property type="entry name" value="CobT"/>
    <property type="match status" value="1"/>
</dbReference>
<evidence type="ECO:0000256" key="8">
    <source>
        <dbReference type="ARBA" id="ARBA00030686"/>
    </source>
</evidence>
<dbReference type="SUPFAM" id="SSF52733">
    <property type="entry name" value="Nicotinate mononucleotide:5,6-dimethylbenzimidazole phosphoribosyltransferase (CobT)"/>
    <property type="match status" value="1"/>
</dbReference>
<dbReference type="PANTHER" id="PTHR43463">
    <property type="entry name" value="NICOTINATE-NUCLEOTIDE--DIMETHYLBENZIMIDAZOLE PHOSPHORIBOSYLTRANSFERASE"/>
    <property type="match status" value="1"/>
</dbReference>
<dbReference type="KEGG" id="mmai:sS8_1627"/>
<dbReference type="GO" id="GO:0009236">
    <property type="term" value="P:cobalamin biosynthetic process"/>
    <property type="evidence" value="ECO:0007669"/>
    <property type="project" value="UniProtKB-UniRule"/>
</dbReference>
<evidence type="ECO:0000256" key="4">
    <source>
        <dbReference type="ARBA" id="ARBA00015486"/>
    </source>
</evidence>
<keyword evidence="6 10" id="KW-0328">Glycosyltransferase</keyword>
<sequence>MAQPDEEAARMAAERQSMLIKPPGALGRLEALAIRLAAWQGTLKPSADRVRIVVFAGDHGVAEEGVSAFSQSVTAAMVRQFARGGAAVSVLVRSLGADLEVINLGTVEETGPVTGVPDLRLGPGTANFVRGPAMTERQLAQALRAGRDAAERARSGGVQIFIGGEMGIGNTTAAAALASALLGETAEALAGPGAGLGTEGVRHKAEVIRRALALHGPYLGDPLEVLRRLGGFEIAALAGAFVACAQQGLPVLVDGFICTAAALAAERLCPGAAGWFLYAHASAEPGHKRMLTALDGKPLLDLGMRLGEGSGAAVALPLLRLACALHSGMATFDEAGIAGKAP</sequence>
<comment type="function">
    <text evidence="10">Catalyzes the synthesis of alpha-ribazole-5'-phosphate from nicotinate mononucleotide (NAMN) and 5,6-dimethylbenzimidazole (DMB).</text>
</comment>
<comment type="similarity">
    <text evidence="2 10">Belongs to the CobT family.</text>
</comment>